<dbReference type="RefSeq" id="WP_169656775.1">
    <property type="nucleotide sequence ID" value="NZ_JABANE010000024.1"/>
</dbReference>
<comment type="caution">
    <text evidence="1">The sequence shown here is derived from an EMBL/GenBank/DDBJ whole genome shotgun (WGS) entry which is preliminary data.</text>
</comment>
<name>A0A7X9P462_9BACT</name>
<reference evidence="1 2" key="1">
    <citation type="submission" date="2020-04" db="EMBL/GenBank/DDBJ databases">
        <title>Flammeovirga sp. SR4, a novel species isolated from seawater.</title>
        <authorList>
            <person name="Wang X."/>
        </authorList>
    </citation>
    <scope>NUCLEOTIDE SEQUENCE [LARGE SCALE GENOMIC DNA]</scope>
    <source>
        <strain evidence="1 2">ATCC 23126</strain>
    </source>
</reference>
<keyword evidence="2" id="KW-1185">Reference proteome</keyword>
<dbReference type="Proteomes" id="UP000576082">
    <property type="component" value="Unassembled WGS sequence"/>
</dbReference>
<organism evidence="1 2">
    <name type="scientific">Flammeovirga aprica JL-4</name>
    <dbReference type="NCBI Taxonomy" id="694437"/>
    <lineage>
        <taxon>Bacteria</taxon>
        <taxon>Pseudomonadati</taxon>
        <taxon>Bacteroidota</taxon>
        <taxon>Cytophagia</taxon>
        <taxon>Cytophagales</taxon>
        <taxon>Flammeovirgaceae</taxon>
        <taxon>Flammeovirga</taxon>
    </lineage>
</organism>
<accession>A0A7X9P462</accession>
<dbReference type="InterPro" id="IPR025365">
    <property type="entry name" value="DUF4269"/>
</dbReference>
<dbReference type="AlphaFoldDB" id="A0A7X9P462"/>
<sequence>MTNFKNIEYLKEGSDRQKEAYNALRKYKIFERLKSYNPLLTGTIPIKIDLPESDLDVICQCANLEHFESFLVEEFQKEKHFQLTISSKENTGAVVCSFMIDAFEVEVFGQNKPTEEQNAYRHMLIEHYLLEKNGEAFRQKIIALKEEGLKTEPAFAKLLGLEGDPYQTLLKIEI</sequence>
<protein>
    <submittedName>
        <fullName evidence="1">DUF4269 domain-containing protein</fullName>
    </submittedName>
</protein>
<dbReference type="EMBL" id="JABANE010000024">
    <property type="protein sequence ID" value="NME68472.1"/>
    <property type="molecule type" value="Genomic_DNA"/>
</dbReference>
<evidence type="ECO:0000313" key="2">
    <source>
        <dbReference type="Proteomes" id="UP000576082"/>
    </source>
</evidence>
<proteinExistence type="predicted"/>
<evidence type="ECO:0000313" key="1">
    <source>
        <dbReference type="EMBL" id="NME68472.1"/>
    </source>
</evidence>
<gene>
    <name evidence="1" type="ORF">HHU12_10925</name>
</gene>
<dbReference type="Pfam" id="PF14091">
    <property type="entry name" value="DUF4269"/>
    <property type="match status" value="1"/>
</dbReference>